<evidence type="ECO:0000256" key="1">
    <source>
        <dbReference type="ARBA" id="ARBA00009477"/>
    </source>
</evidence>
<dbReference type="Pfam" id="PF25954">
    <property type="entry name" value="Beta-barrel_RND_2"/>
    <property type="match status" value="1"/>
</dbReference>
<dbReference type="InterPro" id="IPR058627">
    <property type="entry name" value="MdtA-like_C"/>
</dbReference>
<protein>
    <submittedName>
        <fullName evidence="5">HlyD family secretion protein</fullName>
    </submittedName>
</protein>
<gene>
    <name evidence="5" type="ORF">SAMN05216325_10847</name>
</gene>
<dbReference type="EMBL" id="FOCP01000008">
    <property type="protein sequence ID" value="SEN12401.1"/>
    <property type="molecule type" value="Genomic_DNA"/>
</dbReference>
<dbReference type="InterPro" id="IPR058792">
    <property type="entry name" value="Beta-barrel_RND_2"/>
</dbReference>
<dbReference type="SUPFAM" id="SSF111369">
    <property type="entry name" value="HlyD-like secretion proteins"/>
    <property type="match status" value="1"/>
</dbReference>
<dbReference type="Proteomes" id="UP000199459">
    <property type="component" value="Unassembled WGS sequence"/>
</dbReference>
<dbReference type="Pfam" id="PF25967">
    <property type="entry name" value="RND-MFP_C"/>
    <property type="match status" value="1"/>
</dbReference>
<dbReference type="Gene3D" id="2.40.50.100">
    <property type="match status" value="1"/>
</dbReference>
<dbReference type="GO" id="GO:1990281">
    <property type="term" value="C:efflux pump complex"/>
    <property type="evidence" value="ECO:0007669"/>
    <property type="project" value="TreeGrafter"/>
</dbReference>
<dbReference type="GO" id="GO:0015562">
    <property type="term" value="F:efflux transmembrane transporter activity"/>
    <property type="evidence" value="ECO:0007669"/>
    <property type="project" value="TreeGrafter"/>
</dbReference>
<dbReference type="NCBIfam" id="TIGR01730">
    <property type="entry name" value="RND_mfp"/>
    <property type="match status" value="1"/>
</dbReference>
<name>A0A1H8DYK3_9PROT</name>
<evidence type="ECO:0000313" key="6">
    <source>
        <dbReference type="Proteomes" id="UP000199459"/>
    </source>
</evidence>
<feature type="domain" description="CusB-like beta-barrel" evidence="3">
    <location>
        <begin position="231"/>
        <end position="303"/>
    </location>
</feature>
<reference evidence="5 6" key="1">
    <citation type="submission" date="2016-10" db="EMBL/GenBank/DDBJ databases">
        <authorList>
            <person name="de Groot N.N."/>
        </authorList>
    </citation>
    <scope>NUCLEOTIDE SEQUENCE [LARGE SCALE GENOMIC DNA]</scope>
    <source>
        <strain evidence="5 6">Nm22</strain>
    </source>
</reference>
<dbReference type="Gene3D" id="2.40.420.20">
    <property type="match status" value="1"/>
</dbReference>
<keyword evidence="2" id="KW-0472">Membrane</keyword>
<evidence type="ECO:0000256" key="2">
    <source>
        <dbReference type="SAM" id="Phobius"/>
    </source>
</evidence>
<accession>A0A1H8DYK3</accession>
<sequence>MQQSKKTFRFIIYGGFIVLILAAVWYFSRPEPPEVELAVVTYGNVESTVVNTRAGTVKACQRARLAPALGGQIAHILVDEGDNVEQDQVLLELWNADLIAQRELAERQLSMAQERRREACIIAENAWRESQRTQQLVDKGFISPQAAEDADANARARQASCDAAISDIKRAKAQIRVTLAGLERTVLKAPFAGVVAQVTGEIGEYATPSPPGIPMPPVIDLIDTSCLYVMAPMDEIDAPKIRIGQPARITLDAMPEISFPGRVRRIAPYVTEVEKQARTVDIEVDFSELPDNPLLAGYSADVEVILDSREHVLRIPTQALRQNNKVWLLSQDNTLIERQLETGLANWSFTEIISGLDDGDRVLISFDLEEIKPGIVVRPKASETPVS</sequence>
<proteinExistence type="inferred from homology"/>
<dbReference type="STRING" id="917.SAMN05216326_103103"/>
<dbReference type="Gene3D" id="2.40.30.170">
    <property type="match status" value="1"/>
</dbReference>
<keyword evidence="2" id="KW-0812">Transmembrane</keyword>
<evidence type="ECO:0000259" key="4">
    <source>
        <dbReference type="Pfam" id="PF25967"/>
    </source>
</evidence>
<dbReference type="PANTHER" id="PTHR30469">
    <property type="entry name" value="MULTIDRUG RESISTANCE PROTEIN MDTA"/>
    <property type="match status" value="1"/>
</dbReference>
<dbReference type="InterPro" id="IPR006143">
    <property type="entry name" value="RND_pump_MFP"/>
</dbReference>
<dbReference type="AlphaFoldDB" id="A0A1H8DYK3"/>
<evidence type="ECO:0000259" key="3">
    <source>
        <dbReference type="Pfam" id="PF25954"/>
    </source>
</evidence>
<dbReference type="Gene3D" id="1.10.287.470">
    <property type="entry name" value="Helix hairpin bin"/>
    <property type="match status" value="1"/>
</dbReference>
<keyword evidence="2" id="KW-1133">Transmembrane helix</keyword>
<dbReference type="OrthoDB" id="9806939at2"/>
<dbReference type="RefSeq" id="WP_090630770.1">
    <property type="nucleotide sequence ID" value="NZ_FOCP01000008.1"/>
</dbReference>
<evidence type="ECO:0000313" key="5">
    <source>
        <dbReference type="EMBL" id="SEN12401.1"/>
    </source>
</evidence>
<feature type="domain" description="Multidrug resistance protein MdtA-like C-terminal permuted SH3" evidence="4">
    <location>
        <begin position="313"/>
        <end position="365"/>
    </location>
</feature>
<feature type="transmembrane region" description="Helical" evidence="2">
    <location>
        <begin position="7"/>
        <end position="27"/>
    </location>
</feature>
<organism evidence="5 6">
    <name type="scientific">Nitrosomonas marina</name>
    <dbReference type="NCBI Taxonomy" id="917"/>
    <lineage>
        <taxon>Bacteria</taxon>
        <taxon>Pseudomonadati</taxon>
        <taxon>Pseudomonadota</taxon>
        <taxon>Betaproteobacteria</taxon>
        <taxon>Nitrosomonadales</taxon>
        <taxon>Nitrosomonadaceae</taxon>
        <taxon>Nitrosomonas</taxon>
    </lineage>
</organism>
<comment type="similarity">
    <text evidence="1">Belongs to the membrane fusion protein (MFP) (TC 8.A.1) family.</text>
</comment>